<dbReference type="AlphaFoldDB" id="A0A7W6GM26"/>
<dbReference type="RefSeq" id="WP_210300424.1">
    <property type="nucleotide sequence ID" value="NZ_JACIEE010000013.1"/>
</dbReference>
<reference evidence="1 2" key="1">
    <citation type="submission" date="2020-08" db="EMBL/GenBank/DDBJ databases">
        <title>Genomic Encyclopedia of Type Strains, Phase IV (KMG-IV): sequencing the most valuable type-strain genomes for metagenomic binning, comparative biology and taxonomic classification.</title>
        <authorList>
            <person name="Goeker M."/>
        </authorList>
    </citation>
    <scope>NUCLEOTIDE SEQUENCE [LARGE SCALE GENOMIC DNA]</scope>
    <source>
        <strain evidence="1 2">DSM 100211</strain>
    </source>
</reference>
<protein>
    <submittedName>
        <fullName evidence="1">Uncharacterized protein</fullName>
    </submittedName>
</protein>
<gene>
    <name evidence="1" type="ORF">GGQ64_005063</name>
</gene>
<organism evidence="1 2">
    <name type="scientific">Mycoplana azooxidifex</name>
    <dbReference type="NCBI Taxonomy" id="1636188"/>
    <lineage>
        <taxon>Bacteria</taxon>
        <taxon>Pseudomonadati</taxon>
        <taxon>Pseudomonadota</taxon>
        <taxon>Alphaproteobacteria</taxon>
        <taxon>Hyphomicrobiales</taxon>
        <taxon>Rhizobiaceae</taxon>
        <taxon>Mycoplana</taxon>
    </lineage>
</organism>
<evidence type="ECO:0000313" key="1">
    <source>
        <dbReference type="EMBL" id="MBB3979818.1"/>
    </source>
</evidence>
<name>A0A7W6GM26_9HYPH</name>
<accession>A0A7W6GM26</accession>
<dbReference type="Proteomes" id="UP000574761">
    <property type="component" value="Unassembled WGS sequence"/>
</dbReference>
<dbReference type="EMBL" id="JACIEE010000013">
    <property type="protein sequence ID" value="MBB3979818.1"/>
    <property type="molecule type" value="Genomic_DNA"/>
</dbReference>
<sequence>MSVAGASKLVCGGNLRLLYQRGKTMTTRRNLLLAATAVAASVAPLRPRLALAADEVADFLFVQTASAMAFDKAASKLTLEGVGATTLFFSDRPERIAGNMDTTAFVPFWSKGKDSFLSDPPNADLSILEGDKLQQVVVVLENPELNSNNLTYTVKLVGGEMPEKGAEVSVFIDIIGMPLTPLSYAGVARRGYRRAFLY</sequence>
<evidence type="ECO:0000313" key="2">
    <source>
        <dbReference type="Proteomes" id="UP000574761"/>
    </source>
</evidence>
<keyword evidence="2" id="KW-1185">Reference proteome</keyword>
<comment type="caution">
    <text evidence="1">The sequence shown here is derived from an EMBL/GenBank/DDBJ whole genome shotgun (WGS) entry which is preliminary data.</text>
</comment>
<proteinExistence type="predicted"/>